<feature type="compositionally biased region" description="Basic and acidic residues" evidence="1">
    <location>
        <begin position="8"/>
        <end position="19"/>
    </location>
</feature>
<accession>A0AA51R612</accession>
<keyword evidence="3" id="KW-1185">Reference proteome</keyword>
<evidence type="ECO:0000313" key="3">
    <source>
        <dbReference type="Proteomes" id="UP001250007"/>
    </source>
</evidence>
<protein>
    <submittedName>
        <fullName evidence="2">Uncharacterized protein</fullName>
    </submittedName>
</protein>
<sequence>MTLGGYFRRLEQIGTRRDTQGNTQRDNPKVTLKDSTQPLGNPQGQPKVDFR</sequence>
<proteinExistence type="predicted"/>
<dbReference type="Proteomes" id="UP001250007">
    <property type="component" value="Segment"/>
</dbReference>
<feature type="compositionally biased region" description="Polar residues" evidence="1">
    <location>
        <begin position="33"/>
        <end position="44"/>
    </location>
</feature>
<name>A0AA51R612_9CAUD</name>
<evidence type="ECO:0000313" key="2">
    <source>
        <dbReference type="EMBL" id="WMM35763.1"/>
    </source>
</evidence>
<organism evidence="2 3">
    <name type="scientific">Escherichia phage pO111</name>
    <dbReference type="NCBI Taxonomy" id="3072193"/>
    <lineage>
        <taxon>Viruses</taxon>
        <taxon>Duplodnaviria</taxon>
        <taxon>Heunggongvirae</taxon>
        <taxon>Uroviricota</taxon>
        <taxon>Caudoviricetes</taxon>
        <taxon>Autographivirales</taxon>
        <taxon>Autotranscriptaviridae</taxon>
        <taxon>Studiervirinae</taxon>
        <taxon>Teseptimavirus</taxon>
        <taxon>Teseptimavirus pO111</taxon>
    </lineage>
</organism>
<feature type="region of interest" description="Disordered" evidence="1">
    <location>
        <begin position="1"/>
        <end position="51"/>
    </location>
</feature>
<evidence type="ECO:0000256" key="1">
    <source>
        <dbReference type="SAM" id="MobiDB-lite"/>
    </source>
</evidence>
<dbReference type="EMBL" id="OR204652">
    <property type="protein sequence ID" value="WMM35763.1"/>
    <property type="molecule type" value="Genomic_DNA"/>
</dbReference>
<reference evidence="2 3" key="1">
    <citation type="submission" date="2023-06" db="EMBL/GenBank/DDBJ databases">
        <authorList>
            <person name="Wei X."/>
            <person name="Chen Y."/>
        </authorList>
    </citation>
    <scope>NUCLEOTIDE SEQUENCE [LARGE SCALE GENOMIC DNA]</scope>
</reference>